<dbReference type="InterPro" id="IPR009057">
    <property type="entry name" value="Homeodomain-like_sf"/>
</dbReference>
<dbReference type="SMART" id="SM00342">
    <property type="entry name" value="HTH_ARAC"/>
    <property type="match status" value="1"/>
</dbReference>
<organism evidence="5 6">
    <name type="scientific">Acinetobacter gerneri</name>
    <dbReference type="NCBI Taxonomy" id="202952"/>
    <lineage>
        <taxon>Bacteria</taxon>
        <taxon>Pseudomonadati</taxon>
        <taxon>Pseudomonadota</taxon>
        <taxon>Gammaproteobacteria</taxon>
        <taxon>Moraxellales</taxon>
        <taxon>Moraxellaceae</taxon>
        <taxon>Acinetobacter</taxon>
    </lineage>
</organism>
<keyword evidence="2" id="KW-0238">DNA-binding</keyword>
<dbReference type="InterPro" id="IPR011051">
    <property type="entry name" value="RmlC_Cupin_sf"/>
</dbReference>
<dbReference type="InterPro" id="IPR018060">
    <property type="entry name" value="HTH_AraC"/>
</dbReference>
<dbReference type="InterPro" id="IPR018062">
    <property type="entry name" value="HTH_AraC-typ_CS"/>
</dbReference>
<dbReference type="SUPFAM" id="SSF51182">
    <property type="entry name" value="RmlC-like cupins"/>
    <property type="match status" value="1"/>
</dbReference>
<dbReference type="Proteomes" id="UP001243195">
    <property type="component" value="Unassembled WGS sequence"/>
</dbReference>
<dbReference type="GO" id="GO:0043565">
    <property type="term" value="F:sequence-specific DNA binding"/>
    <property type="evidence" value="ECO:0007669"/>
    <property type="project" value="InterPro"/>
</dbReference>
<dbReference type="Pfam" id="PF12833">
    <property type="entry name" value="HTH_18"/>
    <property type="match status" value="1"/>
</dbReference>
<evidence type="ECO:0000313" key="5">
    <source>
        <dbReference type="EMBL" id="MDQ9072724.1"/>
    </source>
</evidence>
<name>A0AAW8JRZ9_9GAMM</name>
<evidence type="ECO:0000313" key="6">
    <source>
        <dbReference type="Proteomes" id="UP001243195"/>
    </source>
</evidence>
<dbReference type="AlphaFoldDB" id="A0AAW8JRZ9"/>
<accession>A0AAW8JRZ9</accession>
<gene>
    <name evidence="5" type="ORF">RFH51_14795</name>
</gene>
<dbReference type="PROSITE" id="PS01124">
    <property type="entry name" value="HTH_ARAC_FAMILY_2"/>
    <property type="match status" value="1"/>
</dbReference>
<protein>
    <submittedName>
        <fullName evidence="5">Helix-turn-helix domain-containing protein</fullName>
    </submittedName>
</protein>
<dbReference type="GeneID" id="84208382"/>
<dbReference type="PANTHER" id="PTHR11019">
    <property type="entry name" value="HTH-TYPE TRANSCRIPTIONAL REGULATOR NIMR"/>
    <property type="match status" value="1"/>
</dbReference>
<feature type="domain" description="HTH araC/xylS-type" evidence="4">
    <location>
        <begin position="151"/>
        <end position="252"/>
    </location>
</feature>
<keyword evidence="1" id="KW-0805">Transcription regulation</keyword>
<proteinExistence type="predicted"/>
<dbReference type="EMBL" id="JAVIDA010000025">
    <property type="protein sequence ID" value="MDQ9072724.1"/>
    <property type="molecule type" value="Genomic_DNA"/>
</dbReference>
<dbReference type="PROSITE" id="PS00041">
    <property type="entry name" value="HTH_ARAC_FAMILY_1"/>
    <property type="match status" value="1"/>
</dbReference>
<evidence type="ECO:0000256" key="3">
    <source>
        <dbReference type="ARBA" id="ARBA00023163"/>
    </source>
</evidence>
<dbReference type="SUPFAM" id="SSF46689">
    <property type="entry name" value="Homeodomain-like"/>
    <property type="match status" value="1"/>
</dbReference>
<dbReference type="GO" id="GO:0003700">
    <property type="term" value="F:DNA-binding transcription factor activity"/>
    <property type="evidence" value="ECO:0007669"/>
    <property type="project" value="InterPro"/>
</dbReference>
<dbReference type="Gene3D" id="1.10.10.60">
    <property type="entry name" value="Homeodomain-like"/>
    <property type="match status" value="1"/>
</dbReference>
<dbReference type="PANTHER" id="PTHR11019:SF190">
    <property type="entry name" value="ARAC-FAMILY REGULATORY PROTEIN"/>
    <property type="match status" value="1"/>
</dbReference>
<evidence type="ECO:0000256" key="2">
    <source>
        <dbReference type="ARBA" id="ARBA00023125"/>
    </source>
</evidence>
<reference evidence="5" key="1">
    <citation type="submission" date="2023-08" db="EMBL/GenBank/DDBJ databases">
        <title>Emergence of clinically-relevant ST2 carbapenem-resistant Acinetobacter baumannii strains in hospital sewages in Zhejiang, East of China.</title>
        <authorList>
            <person name="Kaichao C."/>
            <person name="Zhang R."/>
        </authorList>
    </citation>
    <scope>NUCLEOTIDE SEQUENCE</scope>
    <source>
        <strain evidence="5">M-SY-60</strain>
    </source>
</reference>
<evidence type="ECO:0000259" key="4">
    <source>
        <dbReference type="PROSITE" id="PS01124"/>
    </source>
</evidence>
<comment type="caution">
    <text evidence="5">The sequence shown here is derived from an EMBL/GenBank/DDBJ whole genome shotgun (WGS) entry which is preliminary data.</text>
</comment>
<keyword evidence="3" id="KW-0804">Transcription</keyword>
<evidence type="ECO:0000256" key="1">
    <source>
        <dbReference type="ARBA" id="ARBA00023015"/>
    </source>
</evidence>
<sequence>MTIAKLNHLISIEEFFYQKNDIVTPHSNLWGDFNFSLNGTLEFHIAEQKYLSPPNYGLWIPPQVDHCCTAFEEQLTHYVCIRLHPSLCHRLSFDPKTLSIRPFFRQLIKECLEQKKSGLGQSDYYEHLLRIVLDQLEMMPSYDHYLPQSHHPILKPVLSALADPNLLNKSLQQVIESFELSERHVLRLCQQELKMSISEWRNRAKIIYAISQLQQGSSIKKISFELGYQHSSSFIEFFKRYTSQTPSQIKMHNSKNS</sequence>
<dbReference type="RefSeq" id="WP_004858218.1">
    <property type="nucleotide sequence ID" value="NZ_BBLI01000013.1"/>
</dbReference>